<gene>
    <name evidence="1" type="ORF">KPS_002329</name>
</gene>
<dbReference type="EMBL" id="CP133659">
    <property type="protein sequence ID" value="WMW64319.1"/>
    <property type="molecule type" value="Genomic_DNA"/>
</dbReference>
<keyword evidence="2" id="KW-1185">Reference proteome</keyword>
<dbReference type="Proteomes" id="UP001180616">
    <property type="component" value="Chromosome"/>
</dbReference>
<sequence length="384" mass="42693">MQLNAILCLWNEEDIIASTVRHAFAQGCDNVCFVDNGSTDDTVRVAQEAGARLVASFRTDVFDESKKVHYLNAAVEALNRASSHDVNWWLYIDADEFPDLGPGPGHGADTGPDAVMGTAMTLRDFVAGLPPSVGAVHGYMHDHLPTHRPYFASGYHPADFMPLCVNTGVEKVPLLRYVRGAPHVASPGGAHTFGPNGNTFDVAHGALTIHHFNHRDLDRTLERLGRLVSRNADGTSRIDWMDAYTRRVHGKDRSMYHERYATLRETYARNAGRALKTRDPGYAYGNLARWYDVHADKDIPSATRLENCISNGLHHLFCGHHDLALCRFNDALEQPCPDTTRLWLLIRMAECFAHSDRQASREIVAAIRPACDAEMAAYLHTLPI</sequence>
<proteinExistence type="predicted"/>
<organism evidence="1 2">
    <name type="scientific">Nitratidesulfovibrio liaohensis</name>
    <dbReference type="NCBI Taxonomy" id="2604158"/>
    <lineage>
        <taxon>Bacteria</taxon>
        <taxon>Pseudomonadati</taxon>
        <taxon>Thermodesulfobacteriota</taxon>
        <taxon>Desulfovibrionia</taxon>
        <taxon>Desulfovibrionales</taxon>
        <taxon>Desulfovibrionaceae</taxon>
        <taxon>Nitratidesulfovibrio</taxon>
    </lineage>
</organism>
<name>A0ABY9R0P0_9BACT</name>
<evidence type="ECO:0000313" key="1">
    <source>
        <dbReference type="EMBL" id="WMW64319.1"/>
    </source>
</evidence>
<reference evidence="1" key="1">
    <citation type="submission" date="2023-09" db="EMBL/GenBank/DDBJ databases">
        <authorList>
            <consortium name="CW5 consortium"/>
            <person name="Lu C.-W."/>
        </authorList>
    </citation>
    <scope>NUCLEOTIDE SEQUENCE</scope>
    <source>
        <strain evidence="1">KPS</strain>
    </source>
</reference>
<dbReference type="SUPFAM" id="SSF53448">
    <property type="entry name" value="Nucleotide-diphospho-sugar transferases"/>
    <property type="match status" value="1"/>
</dbReference>
<accession>A0ABY9R0P0</accession>
<dbReference type="Gene3D" id="3.90.550.10">
    <property type="entry name" value="Spore Coat Polysaccharide Biosynthesis Protein SpsA, Chain A"/>
    <property type="match status" value="1"/>
</dbReference>
<evidence type="ECO:0000313" key="2">
    <source>
        <dbReference type="Proteomes" id="UP001180616"/>
    </source>
</evidence>
<dbReference type="RefSeq" id="WP_309540416.1">
    <property type="nucleotide sequence ID" value="NZ_CP133659.1"/>
</dbReference>
<dbReference type="InterPro" id="IPR029044">
    <property type="entry name" value="Nucleotide-diphossugar_trans"/>
</dbReference>
<dbReference type="Pfam" id="PF13704">
    <property type="entry name" value="Glyco_tranf_2_4"/>
    <property type="match status" value="1"/>
</dbReference>
<protein>
    <submittedName>
        <fullName evidence="1">Glycosyltransferase family 2 protein</fullName>
    </submittedName>
</protein>